<comment type="caution">
    <text evidence="2">The sequence shown here is derived from an EMBL/GenBank/DDBJ whole genome shotgun (WGS) entry which is preliminary data.</text>
</comment>
<keyword evidence="1" id="KW-0472">Membrane</keyword>
<organism evidence="2 3">
    <name type="scientific">Serinicoccus chungangensis</name>
    <dbReference type="NCBI Taxonomy" id="767452"/>
    <lineage>
        <taxon>Bacteria</taxon>
        <taxon>Bacillati</taxon>
        <taxon>Actinomycetota</taxon>
        <taxon>Actinomycetes</taxon>
        <taxon>Micrococcales</taxon>
        <taxon>Ornithinimicrobiaceae</taxon>
        <taxon>Serinicoccus</taxon>
    </lineage>
</organism>
<name>A0A0W8I421_9MICO</name>
<reference evidence="2 3" key="1">
    <citation type="submission" date="2015-12" db="EMBL/GenBank/DDBJ databases">
        <title>Serinicoccus chungangenesis strain CD08_5 genome sequencing and assembly.</title>
        <authorList>
            <person name="Chander A.M."/>
            <person name="Kaur G."/>
            <person name="Nair G.R."/>
            <person name="Dhawan D.K."/>
            <person name="Kochhar R.K."/>
            <person name="Mayilraj S."/>
            <person name="Bhadada S.K."/>
        </authorList>
    </citation>
    <scope>NUCLEOTIDE SEQUENCE [LARGE SCALE GENOMIC DNA]</scope>
    <source>
        <strain evidence="2 3">CD08_5</strain>
    </source>
</reference>
<dbReference type="EMBL" id="LQBL01000029">
    <property type="protein sequence ID" value="KUG52795.1"/>
    <property type="molecule type" value="Genomic_DNA"/>
</dbReference>
<keyword evidence="1" id="KW-0812">Transmembrane</keyword>
<dbReference type="OrthoDB" id="5019843at2"/>
<accession>A0A0W8I421</accession>
<dbReference type="RefSeq" id="WP_058891869.1">
    <property type="nucleotide sequence ID" value="NZ_LQBL01000029.1"/>
</dbReference>
<dbReference type="STRING" id="767452.AVL62_14565"/>
<keyword evidence="1" id="KW-1133">Transmembrane helix</keyword>
<feature type="transmembrane region" description="Helical" evidence="1">
    <location>
        <begin position="73"/>
        <end position="92"/>
    </location>
</feature>
<protein>
    <submittedName>
        <fullName evidence="2">Uncharacterized protein</fullName>
    </submittedName>
</protein>
<sequence>MTSPDSALVFSPILLALGLAMIVVGLIAWSGRIRAIMLRSWPSRTLHLAPLFLGIALVLTTLSPLVGPVVGTFILVVALVAFALGVLAVWWLPRPLTPRWLRDAPPWKDPHEHS</sequence>
<feature type="transmembrane region" description="Helical" evidence="1">
    <location>
        <begin position="6"/>
        <end position="28"/>
    </location>
</feature>
<feature type="transmembrane region" description="Helical" evidence="1">
    <location>
        <begin position="48"/>
        <end position="67"/>
    </location>
</feature>
<evidence type="ECO:0000313" key="2">
    <source>
        <dbReference type="EMBL" id="KUG52795.1"/>
    </source>
</evidence>
<gene>
    <name evidence="2" type="ORF">AVL62_14565</name>
</gene>
<proteinExistence type="predicted"/>
<dbReference type="AlphaFoldDB" id="A0A0W8I421"/>
<evidence type="ECO:0000256" key="1">
    <source>
        <dbReference type="SAM" id="Phobius"/>
    </source>
</evidence>
<evidence type="ECO:0000313" key="3">
    <source>
        <dbReference type="Proteomes" id="UP000054837"/>
    </source>
</evidence>
<dbReference type="Proteomes" id="UP000054837">
    <property type="component" value="Unassembled WGS sequence"/>
</dbReference>
<keyword evidence="3" id="KW-1185">Reference proteome</keyword>